<comment type="caution">
    <text evidence="12">The sequence shown here is derived from an EMBL/GenBank/DDBJ whole genome shotgun (WGS) entry which is preliminary data.</text>
</comment>
<dbReference type="Proteomes" id="UP000736164">
    <property type="component" value="Unassembled WGS sequence"/>
</dbReference>
<dbReference type="EMBL" id="JAAWVO010061192">
    <property type="protein sequence ID" value="MBN3322746.1"/>
    <property type="molecule type" value="Genomic_DNA"/>
</dbReference>
<dbReference type="PROSITE" id="PS50262">
    <property type="entry name" value="G_PROTEIN_RECEP_F1_2"/>
    <property type="match status" value="1"/>
</dbReference>
<dbReference type="GO" id="GO:0035025">
    <property type="term" value="P:positive regulation of Rho protein signal transduction"/>
    <property type="evidence" value="ECO:0007669"/>
    <property type="project" value="TreeGrafter"/>
</dbReference>
<evidence type="ECO:0000313" key="13">
    <source>
        <dbReference type="Proteomes" id="UP000736164"/>
    </source>
</evidence>
<dbReference type="PROSITE" id="PS00237">
    <property type="entry name" value="G_PROTEIN_RECEP_F1_1"/>
    <property type="match status" value="1"/>
</dbReference>
<reference evidence="12" key="1">
    <citation type="journal article" date="2021" name="Cell">
        <title>Tracing the genetic footprints of vertebrate landing in non-teleost ray-finned fishes.</title>
        <authorList>
            <person name="Bi X."/>
            <person name="Wang K."/>
            <person name="Yang L."/>
            <person name="Pan H."/>
            <person name="Jiang H."/>
            <person name="Wei Q."/>
            <person name="Fang M."/>
            <person name="Yu H."/>
            <person name="Zhu C."/>
            <person name="Cai Y."/>
            <person name="He Y."/>
            <person name="Gan X."/>
            <person name="Zeng H."/>
            <person name="Yu D."/>
            <person name="Zhu Y."/>
            <person name="Jiang H."/>
            <person name="Qiu Q."/>
            <person name="Yang H."/>
            <person name="Zhang Y.E."/>
            <person name="Wang W."/>
            <person name="Zhu M."/>
            <person name="He S."/>
            <person name="Zhang G."/>
        </authorList>
    </citation>
    <scope>NUCLEOTIDE SEQUENCE</scope>
    <source>
        <strain evidence="12">Allg_001</strain>
    </source>
</reference>
<comment type="subcellular location">
    <subcellularLocation>
        <location evidence="1">Membrane</location>
        <topology evidence="1">Multi-pass membrane protein</topology>
    </subcellularLocation>
</comment>
<dbReference type="AlphaFoldDB" id="A0A8J7P1P0"/>
<evidence type="ECO:0000256" key="6">
    <source>
        <dbReference type="ARBA" id="ARBA00023170"/>
    </source>
</evidence>
<evidence type="ECO:0000256" key="1">
    <source>
        <dbReference type="ARBA" id="ARBA00004141"/>
    </source>
</evidence>
<feature type="transmembrane region" description="Helical" evidence="10">
    <location>
        <begin position="156"/>
        <end position="176"/>
    </location>
</feature>
<dbReference type="InterPro" id="IPR017452">
    <property type="entry name" value="GPCR_Rhodpsn_7TM"/>
</dbReference>
<dbReference type="GO" id="GO:0007200">
    <property type="term" value="P:phospholipase C-activating G protein-coupled receptor signaling pathway"/>
    <property type="evidence" value="ECO:0007669"/>
    <property type="project" value="TreeGrafter"/>
</dbReference>
<keyword evidence="2 9" id="KW-0812">Transmembrane</keyword>
<feature type="transmembrane region" description="Helical" evidence="10">
    <location>
        <begin position="12"/>
        <end position="36"/>
    </location>
</feature>
<gene>
    <name evidence="12" type="primary">Gpr4_11</name>
    <name evidence="12" type="ORF">GTO95_0012176</name>
</gene>
<dbReference type="InterPro" id="IPR000276">
    <property type="entry name" value="GPCR_Rhodpsn"/>
</dbReference>
<name>A0A8J7P1P0_ATRSP</name>
<dbReference type="PANTHER" id="PTHR24232:SF107">
    <property type="entry name" value="HYDROXYCARBOXYLIC ACID RECEPTOR 2-LIKE"/>
    <property type="match status" value="1"/>
</dbReference>
<sequence>MYFCTNMPAGVMFWICAVGSSATLGLPANVMVLWVLLRSSADSSTSAIFIGSLALIDTIFCVMIPPTIVNYFIWNNVHIWTSVDFFFVFCEYGGTLFLCCVCVDRYLAVLHPITFLRIKDRKYRLTCSVSVWTIILAFSIHFALNKTDYNEQIFTAIFTMAFIVMIFSNLSILRALRQSGPGRDEMHPMKKKAFKVVLSILASVIITYLPAVWICLINKVFPSRVFHCYLKPIAHAFVTMSVSIQPLFYLSVVGKLPCLTNPRLRFATQS</sequence>
<feature type="transmembrane region" description="Helical" evidence="10">
    <location>
        <begin position="123"/>
        <end position="144"/>
    </location>
</feature>
<feature type="transmembrane region" description="Helical" evidence="10">
    <location>
        <begin position="196"/>
        <end position="221"/>
    </location>
</feature>
<dbReference type="GO" id="GO:0005886">
    <property type="term" value="C:plasma membrane"/>
    <property type="evidence" value="ECO:0007669"/>
    <property type="project" value="TreeGrafter"/>
</dbReference>
<evidence type="ECO:0000256" key="8">
    <source>
        <dbReference type="ARBA" id="ARBA00023224"/>
    </source>
</evidence>
<keyword evidence="3 10" id="KW-1133">Transmembrane helix</keyword>
<organism evidence="12 13">
    <name type="scientific">Atractosteus spatula</name>
    <name type="common">Alligator gar</name>
    <name type="synonym">Lepisosteus spatula</name>
    <dbReference type="NCBI Taxonomy" id="7917"/>
    <lineage>
        <taxon>Eukaryota</taxon>
        <taxon>Metazoa</taxon>
        <taxon>Chordata</taxon>
        <taxon>Craniata</taxon>
        <taxon>Vertebrata</taxon>
        <taxon>Euteleostomi</taxon>
        <taxon>Actinopterygii</taxon>
        <taxon>Neopterygii</taxon>
        <taxon>Holostei</taxon>
        <taxon>Semionotiformes</taxon>
        <taxon>Lepisosteidae</taxon>
        <taxon>Atractosteus</taxon>
    </lineage>
</organism>
<keyword evidence="4 9" id="KW-0297">G-protein coupled receptor</keyword>
<accession>A0A8J7P1P0</accession>
<evidence type="ECO:0000256" key="10">
    <source>
        <dbReference type="SAM" id="Phobius"/>
    </source>
</evidence>
<evidence type="ECO:0000256" key="4">
    <source>
        <dbReference type="ARBA" id="ARBA00023040"/>
    </source>
</evidence>
<keyword evidence="8 9" id="KW-0807">Transducer</keyword>
<feature type="non-terminal residue" evidence="12">
    <location>
        <position position="270"/>
    </location>
</feature>
<feature type="transmembrane region" description="Helical" evidence="10">
    <location>
        <begin position="233"/>
        <end position="253"/>
    </location>
</feature>
<feature type="transmembrane region" description="Helical" evidence="10">
    <location>
        <begin position="48"/>
        <end position="73"/>
    </location>
</feature>
<dbReference type="PANTHER" id="PTHR24232">
    <property type="entry name" value="G-PROTEIN COUPLED RECEPTOR"/>
    <property type="match status" value="1"/>
</dbReference>
<dbReference type="Pfam" id="PF00001">
    <property type="entry name" value="7tm_1"/>
    <property type="match status" value="1"/>
</dbReference>
<evidence type="ECO:0000256" key="7">
    <source>
        <dbReference type="ARBA" id="ARBA00023180"/>
    </source>
</evidence>
<dbReference type="GO" id="GO:0004930">
    <property type="term" value="F:G protein-coupled receptor activity"/>
    <property type="evidence" value="ECO:0007669"/>
    <property type="project" value="UniProtKB-KW"/>
</dbReference>
<keyword evidence="7" id="KW-0325">Glycoprotein</keyword>
<evidence type="ECO:0000313" key="12">
    <source>
        <dbReference type="EMBL" id="MBN3322746.1"/>
    </source>
</evidence>
<feature type="non-terminal residue" evidence="12">
    <location>
        <position position="1"/>
    </location>
</feature>
<evidence type="ECO:0000256" key="9">
    <source>
        <dbReference type="RuleBase" id="RU000688"/>
    </source>
</evidence>
<evidence type="ECO:0000256" key="5">
    <source>
        <dbReference type="ARBA" id="ARBA00023136"/>
    </source>
</evidence>
<evidence type="ECO:0000256" key="2">
    <source>
        <dbReference type="ARBA" id="ARBA00022692"/>
    </source>
</evidence>
<evidence type="ECO:0000259" key="11">
    <source>
        <dbReference type="PROSITE" id="PS50262"/>
    </source>
</evidence>
<proteinExistence type="inferred from homology"/>
<evidence type="ECO:0000256" key="3">
    <source>
        <dbReference type="ARBA" id="ARBA00022989"/>
    </source>
</evidence>
<dbReference type="Gene3D" id="1.20.1070.10">
    <property type="entry name" value="Rhodopsin 7-helix transmembrane proteins"/>
    <property type="match status" value="1"/>
</dbReference>
<keyword evidence="5 10" id="KW-0472">Membrane</keyword>
<protein>
    <submittedName>
        <fullName evidence="12">GPR4 protein</fullName>
    </submittedName>
</protein>
<feature type="domain" description="G-protein coupled receptors family 1 profile" evidence="11">
    <location>
        <begin position="28"/>
        <end position="249"/>
    </location>
</feature>
<feature type="transmembrane region" description="Helical" evidence="10">
    <location>
        <begin position="85"/>
        <end position="103"/>
    </location>
</feature>
<keyword evidence="13" id="KW-1185">Reference proteome</keyword>
<dbReference type="SUPFAM" id="SSF81321">
    <property type="entry name" value="Family A G protein-coupled receptor-like"/>
    <property type="match status" value="1"/>
</dbReference>
<comment type="similarity">
    <text evidence="9">Belongs to the G-protein coupled receptor 1 family.</text>
</comment>
<keyword evidence="6 9" id="KW-0675">Receptor</keyword>
<dbReference type="PRINTS" id="PR00237">
    <property type="entry name" value="GPCRRHODOPSN"/>
</dbReference>